<organism evidence="2 3">
    <name type="scientific">Stegodyphus mimosarum</name>
    <name type="common">African social velvet spider</name>
    <dbReference type="NCBI Taxonomy" id="407821"/>
    <lineage>
        <taxon>Eukaryota</taxon>
        <taxon>Metazoa</taxon>
        <taxon>Ecdysozoa</taxon>
        <taxon>Arthropoda</taxon>
        <taxon>Chelicerata</taxon>
        <taxon>Arachnida</taxon>
        <taxon>Araneae</taxon>
        <taxon>Araneomorphae</taxon>
        <taxon>Entelegynae</taxon>
        <taxon>Eresoidea</taxon>
        <taxon>Eresidae</taxon>
        <taxon>Stegodyphus</taxon>
    </lineage>
</organism>
<feature type="non-terminal residue" evidence="2">
    <location>
        <position position="66"/>
    </location>
</feature>
<evidence type="ECO:0000313" key="3">
    <source>
        <dbReference type="Proteomes" id="UP000054359"/>
    </source>
</evidence>
<dbReference type="AlphaFoldDB" id="A0A087TFZ0"/>
<keyword evidence="1" id="KW-0472">Membrane</keyword>
<keyword evidence="1" id="KW-0812">Transmembrane</keyword>
<protein>
    <submittedName>
        <fullName evidence="2">Uncharacterized protein</fullName>
    </submittedName>
</protein>
<dbReference type="OrthoDB" id="6437147at2759"/>
<feature type="transmembrane region" description="Helical" evidence="1">
    <location>
        <begin position="20"/>
        <end position="39"/>
    </location>
</feature>
<evidence type="ECO:0000313" key="2">
    <source>
        <dbReference type="EMBL" id="KFM64029.1"/>
    </source>
</evidence>
<gene>
    <name evidence="2" type="ORF">X975_15447</name>
</gene>
<dbReference type="Proteomes" id="UP000054359">
    <property type="component" value="Unassembled WGS sequence"/>
</dbReference>
<evidence type="ECO:0000256" key="1">
    <source>
        <dbReference type="SAM" id="Phobius"/>
    </source>
</evidence>
<name>A0A087TFZ0_STEMI</name>
<accession>A0A087TFZ0</accession>
<keyword evidence="1" id="KW-1133">Transmembrane helix</keyword>
<proteinExistence type="predicted"/>
<reference evidence="2 3" key="1">
    <citation type="submission" date="2013-11" db="EMBL/GenBank/DDBJ databases">
        <title>Genome sequencing of Stegodyphus mimosarum.</title>
        <authorList>
            <person name="Bechsgaard J."/>
        </authorList>
    </citation>
    <scope>NUCLEOTIDE SEQUENCE [LARGE SCALE GENOMIC DNA]</scope>
</reference>
<keyword evidence="3" id="KW-1185">Reference proteome</keyword>
<dbReference type="EMBL" id="KK115034">
    <property type="protein sequence ID" value="KFM64029.1"/>
    <property type="molecule type" value="Genomic_DNA"/>
</dbReference>
<sequence>MPEIFNSVQAKVRDGIPLAVWVHCFSHSLSLVIFNACHIKDIRIAWEKMVKHFRRWYSPLSCLMRI</sequence>